<keyword evidence="4" id="KW-1185">Reference proteome</keyword>
<comment type="caution">
    <text evidence="3">The sequence shown here is derived from an EMBL/GenBank/DDBJ whole genome shotgun (WGS) entry which is preliminary data.</text>
</comment>
<dbReference type="Gene3D" id="3.90.226.10">
    <property type="entry name" value="2-enoyl-CoA Hydratase, Chain A, domain 1"/>
    <property type="match status" value="1"/>
</dbReference>
<reference evidence="3 4" key="1">
    <citation type="submission" date="2020-07" db="EMBL/GenBank/DDBJ databases">
        <title>Sequencing the genomes of 1000 actinobacteria strains.</title>
        <authorList>
            <person name="Klenk H.-P."/>
        </authorList>
    </citation>
    <scope>NUCLEOTIDE SEQUENCE [LARGE SCALE GENOMIC DNA]</scope>
    <source>
        <strain evidence="3 4">DSM 45772</strain>
    </source>
</reference>
<dbReference type="EMBL" id="JACCBN010000001">
    <property type="protein sequence ID" value="NYD34448.1"/>
    <property type="molecule type" value="Genomic_DNA"/>
</dbReference>
<proteinExistence type="inferred from homology"/>
<dbReference type="Gene3D" id="1.10.12.10">
    <property type="entry name" value="Lyase 2-enoyl-coa Hydratase, Chain A, domain 2"/>
    <property type="match status" value="1"/>
</dbReference>
<keyword evidence="3" id="KW-0413">Isomerase</keyword>
<dbReference type="AlphaFoldDB" id="A0A7Y9J3U9"/>
<organism evidence="3 4">
    <name type="scientific">Actinomycetospora corticicola</name>
    <dbReference type="NCBI Taxonomy" id="663602"/>
    <lineage>
        <taxon>Bacteria</taxon>
        <taxon>Bacillati</taxon>
        <taxon>Actinomycetota</taxon>
        <taxon>Actinomycetes</taxon>
        <taxon>Pseudonocardiales</taxon>
        <taxon>Pseudonocardiaceae</taxon>
        <taxon>Actinomycetospora</taxon>
    </lineage>
</organism>
<dbReference type="InterPro" id="IPR029045">
    <property type="entry name" value="ClpP/crotonase-like_dom_sf"/>
</dbReference>
<dbReference type="CDD" id="cd06558">
    <property type="entry name" value="crotonase-like"/>
    <property type="match status" value="1"/>
</dbReference>
<dbReference type="InterPro" id="IPR018376">
    <property type="entry name" value="Enoyl-CoA_hyd/isom_CS"/>
</dbReference>
<sequence length="259" mass="27320">MVRSSTTGGVRTLTLHNPRRKNALGDDGWAALAAELTAARDDGTRVLVLRGTGGDLCAGADLSDVGTGHPLARMRRINEVPLALHHLPVPTVAVVDGVAVGAGWNLALGCDLVVATPRSRFSQIFAARGLSLDLGGSWLLPRLVGMQQAKRLALLAEMIDGTEAHRLGLVTYLVEPDEIEATVTSLVDRLVAGPPVALAQTKELLHEAVGVPLREALANEARAQAVNLAGDDAAEAFEAFRDKRPPRFTGGWGPDADQM</sequence>
<protein>
    <submittedName>
        <fullName evidence="3">2-(1,2-epoxy-1,2-dihydrophenyl)acetyl-CoA isomerase</fullName>
        <ecNumber evidence="3">5.3.3.18</ecNumber>
    </submittedName>
</protein>
<dbReference type="Proteomes" id="UP000535890">
    <property type="component" value="Unassembled WGS sequence"/>
</dbReference>
<dbReference type="GO" id="GO:0016853">
    <property type="term" value="F:isomerase activity"/>
    <property type="evidence" value="ECO:0007669"/>
    <property type="project" value="UniProtKB-KW"/>
</dbReference>
<comment type="similarity">
    <text evidence="1 2">Belongs to the enoyl-CoA hydratase/isomerase family.</text>
</comment>
<dbReference type="PROSITE" id="PS00166">
    <property type="entry name" value="ENOYL_COA_HYDRATASE"/>
    <property type="match status" value="1"/>
</dbReference>
<dbReference type="InterPro" id="IPR014748">
    <property type="entry name" value="Enoyl-CoA_hydra_C"/>
</dbReference>
<dbReference type="SUPFAM" id="SSF52096">
    <property type="entry name" value="ClpP/crotonase"/>
    <property type="match status" value="1"/>
</dbReference>
<evidence type="ECO:0000313" key="4">
    <source>
        <dbReference type="Proteomes" id="UP000535890"/>
    </source>
</evidence>
<evidence type="ECO:0000256" key="2">
    <source>
        <dbReference type="RuleBase" id="RU003707"/>
    </source>
</evidence>
<dbReference type="PANTHER" id="PTHR43459">
    <property type="entry name" value="ENOYL-COA HYDRATASE"/>
    <property type="match status" value="1"/>
</dbReference>
<dbReference type="RefSeq" id="WP_179792397.1">
    <property type="nucleotide sequence ID" value="NZ_BAABHP010000010.1"/>
</dbReference>
<accession>A0A7Y9J3U9</accession>
<name>A0A7Y9J3U9_9PSEU</name>
<dbReference type="EC" id="5.3.3.18" evidence="3"/>
<dbReference type="InterPro" id="IPR001753">
    <property type="entry name" value="Enoyl-CoA_hydra/iso"/>
</dbReference>
<dbReference type="PANTHER" id="PTHR43459:SF1">
    <property type="entry name" value="EG:BACN32G11.4 PROTEIN"/>
    <property type="match status" value="1"/>
</dbReference>
<evidence type="ECO:0000313" key="3">
    <source>
        <dbReference type="EMBL" id="NYD34448.1"/>
    </source>
</evidence>
<gene>
    <name evidence="3" type="ORF">BJ983_000550</name>
</gene>
<dbReference type="Pfam" id="PF00378">
    <property type="entry name" value="ECH_1"/>
    <property type="match status" value="1"/>
</dbReference>
<evidence type="ECO:0000256" key="1">
    <source>
        <dbReference type="ARBA" id="ARBA00005254"/>
    </source>
</evidence>